<dbReference type="SUPFAM" id="SSF52540">
    <property type="entry name" value="P-loop containing nucleoside triphosphate hydrolases"/>
    <property type="match status" value="1"/>
</dbReference>
<dbReference type="CDD" id="cd00882">
    <property type="entry name" value="Ras_like_GTPase"/>
    <property type="match status" value="1"/>
</dbReference>
<proteinExistence type="predicted"/>
<reference evidence="1" key="1">
    <citation type="submission" date="2018-04" db="EMBL/GenBank/DDBJ databases">
        <title>Whole genome sequencing of Hypsizygus marmoreus.</title>
        <authorList>
            <person name="Choi I.-G."/>
            <person name="Min B."/>
            <person name="Kim J.-G."/>
            <person name="Kim S."/>
            <person name="Oh Y.-L."/>
            <person name="Kong W.-S."/>
            <person name="Park H."/>
            <person name="Jeong J."/>
            <person name="Song E.-S."/>
        </authorList>
    </citation>
    <scope>NUCLEOTIDE SEQUENCE [LARGE SCALE GENOMIC DNA]</scope>
    <source>
        <strain evidence="1">51987-8</strain>
    </source>
</reference>
<sequence length="304" mass="34526">MSQLKPAKEISKKEFLIKAGRFRILVIGRANAGKTSILQKVCNATEGEEPEIYNQYGRRINLDVVGPSVKRGEHDINNEMIFRSNPGFIFHDSFGFEAGSVDEFREVQGFIQGHANETSLRKRLHVIWYCIPVSDARLVTRAEEIFFSECDTKGVPVLVLFTKFDSLDFKAFSAILRENPSMNPNDATHQAPVHAKADFDRVKANLSIFQSKYPPKAYLYLYDMHKPNTACYDLLDQTAGVLDNFVLQALFLSTQKSSLALKTKYTMRTIAQLATGIPVERMLKLILFMFQEAKEIPFINCIHC</sequence>
<dbReference type="OrthoDB" id="59699at2759"/>
<dbReference type="InterPro" id="IPR027417">
    <property type="entry name" value="P-loop_NTPase"/>
</dbReference>
<evidence type="ECO:0000313" key="2">
    <source>
        <dbReference type="Proteomes" id="UP000076154"/>
    </source>
</evidence>
<dbReference type="AlphaFoldDB" id="A0A369JJI4"/>
<dbReference type="STRING" id="39966.A0A369JJI4"/>
<organism evidence="1 2">
    <name type="scientific">Hypsizygus marmoreus</name>
    <name type="common">White beech mushroom</name>
    <name type="synonym">Agaricus marmoreus</name>
    <dbReference type="NCBI Taxonomy" id="39966"/>
    <lineage>
        <taxon>Eukaryota</taxon>
        <taxon>Fungi</taxon>
        <taxon>Dikarya</taxon>
        <taxon>Basidiomycota</taxon>
        <taxon>Agaricomycotina</taxon>
        <taxon>Agaricomycetes</taxon>
        <taxon>Agaricomycetidae</taxon>
        <taxon>Agaricales</taxon>
        <taxon>Tricholomatineae</taxon>
        <taxon>Lyophyllaceae</taxon>
        <taxon>Hypsizygus</taxon>
    </lineage>
</organism>
<dbReference type="EMBL" id="LUEZ02000051">
    <property type="protein sequence ID" value="RDB22371.1"/>
    <property type="molecule type" value="Genomic_DNA"/>
</dbReference>
<dbReference type="Gene3D" id="3.40.50.300">
    <property type="entry name" value="P-loop containing nucleotide triphosphate hydrolases"/>
    <property type="match status" value="1"/>
</dbReference>
<comment type="caution">
    <text evidence="1">The sequence shown here is derived from an EMBL/GenBank/DDBJ whole genome shotgun (WGS) entry which is preliminary data.</text>
</comment>
<evidence type="ECO:0000313" key="1">
    <source>
        <dbReference type="EMBL" id="RDB22371.1"/>
    </source>
</evidence>
<dbReference type="InParanoid" id="A0A369JJI4"/>
<dbReference type="Proteomes" id="UP000076154">
    <property type="component" value="Unassembled WGS sequence"/>
</dbReference>
<protein>
    <recommendedName>
        <fullName evidence="3">G domain-containing protein</fullName>
    </recommendedName>
</protein>
<accession>A0A369JJI4</accession>
<evidence type="ECO:0008006" key="3">
    <source>
        <dbReference type="Google" id="ProtNLM"/>
    </source>
</evidence>
<keyword evidence="2" id="KW-1185">Reference proteome</keyword>
<gene>
    <name evidence="1" type="ORF">Hypma_010557</name>
</gene>
<name>A0A369JJI4_HYPMA</name>